<evidence type="ECO:0008006" key="4">
    <source>
        <dbReference type="Google" id="ProtNLM"/>
    </source>
</evidence>
<feature type="transmembrane region" description="Helical" evidence="1">
    <location>
        <begin position="214"/>
        <end position="232"/>
    </location>
</feature>
<keyword evidence="1" id="KW-0472">Membrane</keyword>
<dbReference type="InterPro" id="IPR025333">
    <property type="entry name" value="DUF4239"/>
</dbReference>
<feature type="transmembrane region" description="Helical" evidence="1">
    <location>
        <begin position="46"/>
        <end position="66"/>
    </location>
</feature>
<organism evidence="2 3">
    <name type="scientific">Dyella japonica</name>
    <dbReference type="NCBI Taxonomy" id="231455"/>
    <lineage>
        <taxon>Bacteria</taxon>
        <taxon>Pseudomonadati</taxon>
        <taxon>Pseudomonadota</taxon>
        <taxon>Gammaproteobacteria</taxon>
        <taxon>Lysobacterales</taxon>
        <taxon>Rhodanobacteraceae</taxon>
        <taxon>Dyella</taxon>
    </lineage>
</organism>
<evidence type="ECO:0000313" key="3">
    <source>
        <dbReference type="Proteomes" id="UP001549184"/>
    </source>
</evidence>
<sequence length="262" mass="28725">MEFELSATLSMVGLFGGMLLSAEIGRRIGSARIARHPEGLSKGIDAAEAAVFGLLGLLIAFTFSGASSRFDDRRHLISAEVNAVDTAYMRIDLLPTDTQPQMRGLFRRYLETRLVVYRDVDDKGATTARLDETAALQREIWRQALAACHRADADPHAALLLLPALNALIDITATRTMATRAHPPLAIYLMLAGLCVLAALLVGYDTSLNSDRSWLHTVVFTATLSLTVYVIVDIEFPRQGLIRVNAADQAFSDLRARMQSRP</sequence>
<dbReference type="Proteomes" id="UP001549184">
    <property type="component" value="Unassembled WGS sequence"/>
</dbReference>
<evidence type="ECO:0000256" key="1">
    <source>
        <dbReference type="SAM" id="Phobius"/>
    </source>
</evidence>
<keyword evidence="1" id="KW-1133">Transmembrane helix</keyword>
<dbReference type="Pfam" id="PF14023">
    <property type="entry name" value="Bestrophin-like"/>
    <property type="match status" value="1"/>
</dbReference>
<comment type="caution">
    <text evidence="2">The sequence shown here is derived from an EMBL/GenBank/DDBJ whole genome shotgun (WGS) entry which is preliminary data.</text>
</comment>
<dbReference type="RefSeq" id="WP_354016203.1">
    <property type="nucleotide sequence ID" value="NZ_JBEPMU010000015.1"/>
</dbReference>
<protein>
    <recommendedName>
        <fullName evidence="4">DUF4239 domain-containing protein</fullName>
    </recommendedName>
</protein>
<feature type="transmembrane region" description="Helical" evidence="1">
    <location>
        <begin position="185"/>
        <end position="202"/>
    </location>
</feature>
<name>A0ABV2K1C5_9GAMM</name>
<proteinExistence type="predicted"/>
<keyword evidence="3" id="KW-1185">Reference proteome</keyword>
<keyword evidence="1" id="KW-0812">Transmembrane</keyword>
<accession>A0ABV2K1C5</accession>
<reference evidence="2 3" key="1">
    <citation type="submission" date="2024-06" db="EMBL/GenBank/DDBJ databases">
        <title>Sorghum-associated microbial communities from plants grown in Nebraska, USA.</title>
        <authorList>
            <person name="Schachtman D."/>
        </authorList>
    </citation>
    <scope>NUCLEOTIDE SEQUENCE [LARGE SCALE GENOMIC DNA]</scope>
    <source>
        <strain evidence="2 3">1073</strain>
    </source>
</reference>
<gene>
    <name evidence="2" type="ORF">ABIC75_004639</name>
</gene>
<dbReference type="EMBL" id="JBEPMU010000015">
    <property type="protein sequence ID" value="MET3654890.1"/>
    <property type="molecule type" value="Genomic_DNA"/>
</dbReference>
<evidence type="ECO:0000313" key="2">
    <source>
        <dbReference type="EMBL" id="MET3654890.1"/>
    </source>
</evidence>